<sequence>CFKFLLMCGRSFAGEAGEQEVREEPSGVQISRESPRRCGRSPQVREEPAAAQVSRSPRRSPQVREEPAGEQDVQEGPAGEQEEPAGEQDVQEGPAGKQEEPAGEQGVQEEPAGEQGVQEEPAGEQEKPSGEQDVQEEPAGEQGVQEEPAGEQEKPSGEQDVQGEPAGERAVALSPAVMTHESQVGAVSFPSGQQSHCLMKLYHGEPQQCVWQGFPLFPHIGSKQHLDPRVIIAKMQVLPSLVCAKKCCEESALFSESEKWHVWSGSENAGPVQICRGVGGPSLSVNNCKGERRRDW</sequence>
<reference evidence="2" key="1">
    <citation type="submission" date="2025-08" db="UniProtKB">
        <authorList>
            <consortium name="Ensembl"/>
        </authorList>
    </citation>
    <scope>IDENTIFICATION</scope>
</reference>
<organism evidence="2 3">
    <name type="scientific">Cyanoderma ruficeps</name>
    <name type="common">rufous-capped babbler</name>
    <dbReference type="NCBI Taxonomy" id="181631"/>
    <lineage>
        <taxon>Eukaryota</taxon>
        <taxon>Metazoa</taxon>
        <taxon>Chordata</taxon>
        <taxon>Craniata</taxon>
        <taxon>Vertebrata</taxon>
        <taxon>Euteleostomi</taxon>
        <taxon>Archelosauria</taxon>
        <taxon>Archosauria</taxon>
        <taxon>Dinosauria</taxon>
        <taxon>Saurischia</taxon>
        <taxon>Theropoda</taxon>
        <taxon>Coelurosauria</taxon>
        <taxon>Aves</taxon>
        <taxon>Neognathae</taxon>
        <taxon>Neoaves</taxon>
        <taxon>Telluraves</taxon>
        <taxon>Australaves</taxon>
        <taxon>Passeriformes</taxon>
        <taxon>Sylvioidea</taxon>
        <taxon>Timaliidae</taxon>
        <taxon>Cyanoderma</taxon>
    </lineage>
</organism>
<name>A0A8C3QMY2_9PASS</name>
<evidence type="ECO:0000313" key="2">
    <source>
        <dbReference type="Ensembl" id="ENSCRFP00000008560.1"/>
    </source>
</evidence>
<feature type="compositionally biased region" description="Acidic residues" evidence="1">
    <location>
        <begin position="80"/>
        <end position="90"/>
    </location>
</feature>
<reference evidence="2" key="2">
    <citation type="submission" date="2025-09" db="UniProtKB">
        <authorList>
            <consortium name="Ensembl"/>
        </authorList>
    </citation>
    <scope>IDENTIFICATION</scope>
</reference>
<feature type="region of interest" description="Disordered" evidence="1">
    <location>
        <begin position="13"/>
        <end position="169"/>
    </location>
</feature>
<dbReference type="Ensembl" id="ENSCRFT00000008867.1">
    <property type="protein sequence ID" value="ENSCRFP00000008560.1"/>
    <property type="gene ID" value="ENSCRFG00000006724.1"/>
</dbReference>
<evidence type="ECO:0000313" key="3">
    <source>
        <dbReference type="Proteomes" id="UP000694396"/>
    </source>
</evidence>
<dbReference type="AlphaFoldDB" id="A0A8C3QMY2"/>
<proteinExistence type="predicted"/>
<protein>
    <submittedName>
        <fullName evidence="2">Uncharacterized protein</fullName>
    </submittedName>
</protein>
<accession>A0A8C3QMY2</accession>
<dbReference type="Proteomes" id="UP000694396">
    <property type="component" value="Unplaced"/>
</dbReference>
<evidence type="ECO:0000256" key="1">
    <source>
        <dbReference type="SAM" id="MobiDB-lite"/>
    </source>
</evidence>
<keyword evidence="3" id="KW-1185">Reference proteome</keyword>